<comment type="caution">
    <text evidence="8">The sequence shown here is derived from an EMBL/GenBank/DDBJ whole genome shotgun (WGS) entry which is preliminary data.</text>
</comment>
<comment type="similarity">
    <text evidence="2 7">Belongs to the nonaspanin (TM9SF) (TC 9.A.2) family.</text>
</comment>
<evidence type="ECO:0000313" key="9">
    <source>
        <dbReference type="Proteomes" id="UP001050691"/>
    </source>
</evidence>
<feature type="transmembrane region" description="Helical" evidence="7">
    <location>
        <begin position="361"/>
        <end position="386"/>
    </location>
</feature>
<evidence type="ECO:0000256" key="2">
    <source>
        <dbReference type="ARBA" id="ARBA00005227"/>
    </source>
</evidence>
<keyword evidence="9" id="KW-1185">Reference proteome</keyword>
<dbReference type="Proteomes" id="UP001050691">
    <property type="component" value="Unassembled WGS sequence"/>
</dbReference>
<feature type="transmembrane region" description="Helical" evidence="7">
    <location>
        <begin position="265"/>
        <end position="287"/>
    </location>
</feature>
<dbReference type="GO" id="GO:0072657">
    <property type="term" value="P:protein localization to membrane"/>
    <property type="evidence" value="ECO:0007669"/>
    <property type="project" value="TreeGrafter"/>
</dbReference>
<feature type="chain" id="PRO_5043112838" description="Transmembrane 9 superfamily member" evidence="7">
    <location>
        <begin position="22"/>
        <end position="627"/>
    </location>
</feature>
<dbReference type="EMBL" id="BPWL01000001">
    <property type="protein sequence ID" value="GJJ06260.1"/>
    <property type="molecule type" value="Genomic_DNA"/>
</dbReference>
<feature type="transmembrane region" description="Helical" evidence="7">
    <location>
        <begin position="433"/>
        <end position="455"/>
    </location>
</feature>
<comment type="subcellular location">
    <subcellularLocation>
        <location evidence="1">Membrane</location>
        <topology evidence="1">Multi-pass membrane protein</topology>
    </subcellularLocation>
</comment>
<proteinExistence type="inferred from homology"/>
<feature type="transmembrane region" description="Helical" evidence="7">
    <location>
        <begin position="398"/>
        <end position="421"/>
    </location>
</feature>
<feature type="transmembrane region" description="Helical" evidence="7">
    <location>
        <begin position="489"/>
        <end position="511"/>
    </location>
</feature>
<evidence type="ECO:0000256" key="5">
    <source>
        <dbReference type="ARBA" id="ARBA00022989"/>
    </source>
</evidence>
<dbReference type="InterPro" id="IPR004240">
    <property type="entry name" value="EMP70"/>
</dbReference>
<feature type="signal peptide" evidence="7">
    <location>
        <begin position="1"/>
        <end position="21"/>
    </location>
</feature>
<organism evidence="8 9">
    <name type="scientific">Clathrus columnatus</name>
    <dbReference type="NCBI Taxonomy" id="1419009"/>
    <lineage>
        <taxon>Eukaryota</taxon>
        <taxon>Fungi</taxon>
        <taxon>Dikarya</taxon>
        <taxon>Basidiomycota</taxon>
        <taxon>Agaricomycotina</taxon>
        <taxon>Agaricomycetes</taxon>
        <taxon>Phallomycetidae</taxon>
        <taxon>Phallales</taxon>
        <taxon>Clathraceae</taxon>
        <taxon>Clathrus</taxon>
    </lineage>
</organism>
<evidence type="ECO:0000256" key="4">
    <source>
        <dbReference type="ARBA" id="ARBA00022729"/>
    </source>
</evidence>
<dbReference type="PANTHER" id="PTHR10766:SF111">
    <property type="entry name" value="TRANSMEMBRANE 9 SUPERFAMILY MEMBER 2"/>
    <property type="match status" value="1"/>
</dbReference>
<feature type="transmembrane region" description="Helical" evidence="7">
    <location>
        <begin position="326"/>
        <end position="355"/>
    </location>
</feature>
<dbReference type="Pfam" id="PF02990">
    <property type="entry name" value="EMP70"/>
    <property type="match status" value="1"/>
</dbReference>
<gene>
    <name evidence="8" type="ORF">Clacol_000451</name>
</gene>
<keyword evidence="6 7" id="KW-0472">Membrane</keyword>
<dbReference type="GO" id="GO:0005737">
    <property type="term" value="C:cytoplasm"/>
    <property type="evidence" value="ECO:0007669"/>
    <property type="project" value="UniProtKB-ARBA"/>
</dbReference>
<protein>
    <recommendedName>
        <fullName evidence="7">Transmembrane 9 superfamily member</fullName>
    </recommendedName>
</protein>
<reference evidence="8" key="1">
    <citation type="submission" date="2021-10" db="EMBL/GenBank/DDBJ databases">
        <title>De novo Genome Assembly of Clathrus columnatus (Basidiomycota, Fungi) Using Illumina and Nanopore Sequence Data.</title>
        <authorList>
            <person name="Ogiso-Tanaka E."/>
            <person name="Itagaki H."/>
            <person name="Hosoya T."/>
            <person name="Hosaka K."/>
        </authorList>
    </citation>
    <scope>NUCLEOTIDE SEQUENCE</scope>
    <source>
        <strain evidence="8">MO-923</strain>
    </source>
</reference>
<evidence type="ECO:0000313" key="8">
    <source>
        <dbReference type="EMBL" id="GJJ06260.1"/>
    </source>
</evidence>
<evidence type="ECO:0000256" key="7">
    <source>
        <dbReference type="RuleBase" id="RU363079"/>
    </source>
</evidence>
<dbReference type="AlphaFoldDB" id="A0AAV4ZZT1"/>
<evidence type="ECO:0000256" key="1">
    <source>
        <dbReference type="ARBA" id="ARBA00004141"/>
    </source>
</evidence>
<keyword evidence="5 7" id="KW-1133">Transmembrane helix</keyword>
<sequence length="627" mass="70087">MLPSTRGVGFGALFLAFCTRAFYLPGSAPRDYALNDKVDVLVNVLTPVISGPEAKLKSLINYDYYYPSFRFCQPEGGPKEQSESIGAILFGDRLFNSPYDASSLINTTCQVLCSQTISAEDGKFINERIKENYDVNWLVDGLPAAEMMVDDKTQDVFYDIGFALGEVDEVRFPTAPAFYNHLEIVMRYHPRENGKNRVVGVLVWPMSNAPSDGKAVCGGGSALHLSETSDTEVSFTYSVLWEVSDTPWATRYDTYLHIFDPKIHWLSLSYATIIVVFLCSMVSIILYRSIARDISRYNALDLADDIQEDYGWKLIWGEVFRTPRHLMALSVLVGNGAQLITMIGVTLVFALMGFLSPSNRGALATVMIICWTIFGFVSGYVSTRVYASFGGTDHRTNLFFTATLVPTFIFVVMFLLNLFLISANSSGAMPFGTLLSVVFLWFLIDAPLTLLGGFFGKKHGGVRHPVRVNQIPRQIPPGPKYLRPWVTPLLSGVLPFGAAFVELYFILSSIFASRAYYAFGFVALTTGVVGLTIATVTILCVYFILCSEEYRWHWRAFFIGGGSAFWLIAYGFFYWTSRLSFASFTNVVLYLGYLFLLAFLQFLVSGTIGFLATYWAIRKLYSAIRID</sequence>
<feature type="transmembrane region" description="Helical" evidence="7">
    <location>
        <begin position="517"/>
        <end position="545"/>
    </location>
</feature>
<evidence type="ECO:0000256" key="3">
    <source>
        <dbReference type="ARBA" id="ARBA00022692"/>
    </source>
</evidence>
<dbReference type="GO" id="GO:0007034">
    <property type="term" value="P:vacuolar transport"/>
    <property type="evidence" value="ECO:0007669"/>
    <property type="project" value="TreeGrafter"/>
</dbReference>
<evidence type="ECO:0000256" key="6">
    <source>
        <dbReference type="ARBA" id="ARBA00023136"/>
    </source>
</evidence>
<feature type="transmembrane region" description="Helical" evidence="7">
    <location>
        <begin position="587"/>
        <end position="617"/>
    </location>
</feature>
<dbReference type="PANTHER" id="PTHR10766">
    <property type="entry name" value="TRANSMEMBRANE 9 SUPERFAMILY PROTEIN"/>
    <property type="match status" value="1"/>
</dbReference>
<name>A0AAV4ZZT1_9AGAM</name>
<keyword evidence="3 7" id="KW-0812">Transmembrane</keyword>
<accession>A0AAV4ZZT1</accession>
<dbReference type="GO" id="GO:0016020">
    <property type="term" value="C:membrane"/>
    <property type="evidence" value="ECO:0007669"/>
    <property type="project" value="UniProtKB-SubCell"/>
</dbReference>
<feature type="transmembrane region" description="Helical" evidence="7">
    <location>
        <begin position="557"/>
        <end position="575"/>
    </location>
</feature>
<keyword evidence="4 7" id="KW-0732">Signal</keyword>